<dbReference type="RefSeq" id="WP_083086173.1">
    <property type="nucleotide sequence ID" value="NZ_CAXURG020000002.1"/>
</dbReference>
<dbReference type="SUPFAM" id="SSF53474">
    <property type="entry name" value="alpha/beta-Hydrolases"/>
    <property type="match status" value="1"/>
</dbReference>
<dbReference type="AlphaFoldDB" id="A0A1M6VLY4"/>
<gene>
    <name evidence="3" type="ORF">SAMN05192548_10402</name>
</gene>
<dbReference type="OrthoDB" id="8957634at2"/>
<dbReference type="GO" id="GO:0046464">
    <property type="term" value="P:acylglycerol catabolic process"/>
    <property type="evidence" value="ECO:0007669"/>
    <property type="project" value="TreeGrafter"/>
</dbReference>
<dbReference type="InterPro" id="IPR029058">
    <property type="entry name" value="AB_hydrolase_fold"/>
</dbReference>
<evidence type="ECO:0000259" key="2">
    <source>
        <dbReference type="Pfam" id="PF00561"/>
    </source>
</evidence>
<proteinExistence type="predicted"/>
<dbReference type="Gene3D" id="3.40.50.1820">
    <property type="entry name" value="alpha/beta hydrolase"/>
    <property type="match status" value="1"/>
</dbReference>
<dbReference type="InterPro" id="IPR050266">
    <property type="entry name" value="AB_hydrolase_sf"/>
</dbReference>
<evidence type="ECO:0000313" key="4">
    <source>
        <dbReference type="Proteomes" id="UP000184395"/>
    </source>
</evidence>
<dbReference type="GO" id="GO:0047372">
    <property type="term" value="F:monoacylglycerol lipase activity"/>
    <property type="evidence" value="ECO:0007669"/>
    <property type="project" value="TreeGrafter"/>
</dbReference>
<evidence type="ECO:0000313" key="3">
    <source>
        <dbReference type="EMBL" id="SHK82365.1"/>
    </source>
</evidence>
<dbReference type="Pfam" id="PF00561">
    <property type="entry name" value="Abhydrolase_1"/>
    <property type="match status" value="1"/>
</dbReference>
<feature type="domain" description="AB hydrolase-1" evidence="2">
    <location>
        <begin position="70"/>
        <end position="303"/>
    </location>
</feature>
<dbReference type="InterPro" id="IPR000073">
    <property type="entry name" value="AB_hydrolase_1"/>
</dbReference>
<keyword evidence="1" id="KW-0732">Signal</keyword>
<protein>
    <submittedName>
        <fullName evidence="3">Pimeloyl-ACP methyl ester carboxylesterase</fullName>
    </submittedName>
</protein>
<dbReference type="PANTHER" id="PTHR43798">
    <property type="entry name" value="MONOACYLGLYCEROL LIPASE"/>
    <property type="match status" value="1"/>
</dbReference>
<dbReference type="Proteomes" id="UP000184395">
    <property type="component" value="Unassembled WGS sequence"/>
</dbReference>
<dbReference type="PANTHER" id="PTHR43798:SF5">
    <property type="entry name" value="MONOACYLGLYCEROL LIPASE ABHD6"/>
    <property type="match status" value="1"/>
</dbReference>
<sequence length="321" mass="34901">MRKTMKIATVKAGVLVLATAAAFATTPSNAAGEGQNLRAVYTHQTAPTRFIDANGTKLAYRRFGKPGNVPLVFFQHFVGNMDNWDPAVIDGFAKNREVILFDNAGVASSEGEVPSTVEGMARHAIDLLHALNIKRADLLGFSLGSLVVQEVAVERPEVVRHLVLVGSGPRGGAGMATLTPEFQEMIKKDSGNNDQLLLDVFFTQSDASRAAGREFLNRLHARSRDRDPDVNDKVAPAQVAAFAAWGAPHADADTYLKNIKQPVLIVGGNHDIVHYPVNSFALEEQLPNAQLILYPDSSHGAQYQYPKRFVADVTAFLDRED</sequence>
<accession>A0A1M6VLY4</accession>
<organism evidence="3 4">
    <name type="scientific">Paraburkholderia terricola</name>
    <dbReference type="NCBI Taxonomy" id="169427"/>
    <lineage>
        <taxon>Bacteria</taxon>
        <taxon>Pseudomonadati</taxon>
        <taxon>Pseudomonadota</taxon>
        <taxon>Betaproteobacteria</taxon>
        <taxon>Burkholderiales</taxon>
        <taxon>Burkholderiaceae</taxon>
        <taxon>Paraburkholderia</taxon>
    </lineage>
</organism>
<feature type="chain" id="PRO_5009921714" evidence="1">
    <location>
        <begin position="31"/>
        <end position="321"/>
    </location>
</feature>
<reference evidence="3 4" key="1">
    <citation type="submission" date="2016-11" db="EMBL/GenBank/DDBJ databases">
        <authorList>
            <person name="Jaros S."/>
            <person name="Januszkiewicz K."/>
            <person name="Wedrychowicz H."/>
        </authorList>
    </citation>
    <scope>NUCLEOTIDE SEQUENCE [LARGE SCALE GENOMIC DNA]</scope>
    <source>
        <strain evidence="3 4">LMG 20594</strain>
    </source>
</reference>
<feature type="signal peptide" evidence="1">
    <location>
        <begin position="1"/>
        <end position="30"/>
    </location>
</feature>
<name>A0A1M6VLY4_9BURK</name>
<dbReference type="GO" id="GO:0016020">
    <property type="term" value="C:membrane"/>
    <property type="evidence" value="ECO:0007669"/>
    <property type="project" value="TreeGrafter"/>
</dbReference>
<dbReference type="STRING" id="169427.SAMN05192548_10402"/>
<evidence type="ECO:0000256" key="1">
    <source>
        <dbReference type="SAM" id="SignalP"/>
    </source>
</evidence>
<dbReference type="EMBL" id="FRAB01000040">
    <property type="protein sequence ID" value="SHK82365.1"/>
    <property type="molecule type" value="Genomic_DNA"/>
</dbReference>